<proteinExistence type="predicted"/>
<dbReference type="Pfam" id="PF22483">
    <property type="entry name" value="Mu-transpos_C_2"/>
    <property type="match status" value="1"/>
</dbReference>
<evidence type="ECO:0000259" key="1">
    <source>
        <dbReference type="PROSITE" id="PS50994"/>
    </source>
</evidence>
<dbReference type="PROSITE" id="PS50994">
    <property type="entry name" value="INTEGRASE"/>
    <property type="match status" value="1"/>
</dbReference>
<dbReference type="GO" id="GO:0015074">
    <property type="term" value="P:DNA integration"/>
    <property type="evidence" value="ECO:0007669"/>
    <property type="project" value="InterPro"/>
</dbReference>
<gene>
    <name evidence="2" type="ORF">RO1_24220</name>
</gene>
<sequence length="522" mass="60734">MVFSARSGSHSAPNRKGFNICYSFFVVKKFITKGTMTMHDYNTIVGVISLRNDKVSYPVIRQRYGIGNSGIDLIMNRYKESGLPWKDFLKLEPSQIEELIYPPKNIRKNDIPMPDFELYYERMMTKGSRVNMFYCWLDYKSEHPNGYQSSQFYEYFNRFIEKNYGGDKVAMAVERIPGEKLYIDWVGDQPELLVDPHTGEIRKIHVFTTTLGVSSLVYAECFLDEKLPSFIQGTINAITFYDAVPRYLVPDNCKTAVTKHTKDEFVLNTAYQDLEEFYNVIILPPPARKPKGKPSVESHVRYLGTHLIERLKEGIYTSLESLNDATQKIIADINRREFQKKMGSRMDAYLRYDKPQMKTLPGDKYSTCDYKYILKIPDNYHLEYDGHYYSVLYTYRGQPAILKATPTEIMICDRNNRFICKHKRSYKGFPKYITDDSHMKPEHLYYKEVNARDGDYYRRWASAYGECTAELIDQVLRSAKHEEQAYNSCAGILHSCKAIPHGIVEEAARKCMLVSIHTLKES</sequence>
<dbReference type="EMBL" id="FP929050">
    <property type="protein sequence ID" value="CBL12899.1"/>
    <property type="molecule type" value="Genomic_DNA"/>
</dbReference>
<dbReference type="InterPro" id="IPR001584">
    <property type="entry name" value="Integrase_cat-core"/>
</dbReference>
<dbReference type="Proteomes" id="UP000008953">
    <property type="component" value="Chromosome"/>
</dbReference>
<evidence type="ECO:0000313" key="3">
    <source>
        <dbReference type="Proteomes" id="UP000008953"/>
    </source>
</evidence>
<organism evidence="2 3">
    <name type="scientific">Roseburia intestinalis XB6B4</name>
    <dbReference type="NCBI Taxonomy" id="718255"/>
    <lineage>
        <taxon>Bacteria</taxon>
        <taxon>Bacillati</taxon>
        <taxon>Bacillota</taxon>
        <taxon>Clostridia</taxon>
        <taxon>Lachnospirales</taxon>
        <taxon>Lachnospiraceae</taxon>
        <taxon>Roseburia</taxon>
    </lineage>
</organism>
<reference evidence="2 3" key="2">
    <citation type="submission" date="2010-03" db="EMBL/GenBank/DDBJ databases">
        <authorList>
            <person name="Pajon A."/>
        </authorList>
    </citation>
    <scope>NUCLEOTIDE SEQUENCE [LARGE SCALE GENOMIC DNA]</scope>
    <source>
        <strain evidence="2 3">XB6B4</strain>
    </source>
</reference>
<name>D4KZV9_9FIRM</name>
<dbReference type="InterPro" id="IPR054353">
    <property type="entry name" value="IstA-like_C"/>
</dbReference>
<dbReference type="PANTHER" id="PTHR35004:SF8">
    <property type="entry name" value="TRANSPOSASE RV3428C-RELATED"/>
    <property type="match status" value="1"/>
</dbReference>
<evidence type="ECO:0000313" key="2">
    <source>
        <dbReference type="EMBL" id="CBL12899.1"/>
    </source>
</evidence>
<dbReference type="KEGG" id="rix:RO1_24220"/>
<accession>D4KZV9</accession>
<reference evidence="2 3" key="1">
    <citation type="submission" date="2010-03" db="EMBL/GenBank/DDBJ databases">
        <title>The genome sequence of Roseburia intestinalis XB6B4.</title>
        <authorList>
            <consortium name="metaHIT consortium -- http://www.metahit.eu/"/>
            <person name="Pajon A."/>
            <person name="Turner K."/>
            <person name="Parkhill J."/>
            <person name="Bernalier A."/>
        </authorList>
    </citation>
    <scope>NUCLEOTIDE SEQUENCE [LARGE SCALE GENOMIC DNA]</scope>
    <source>
        <strain evidence="2 3">XB6B4</strain>
    </source>
</reference>
<dbReference type="AlphaFoldDB" id="D4KZV9"/>
<dbReference type="HOGENOM" id="CLU_020626_11_0_9"/>
<dbReference type="PANTHER" id="PTHR35004">
    <property type="entry name" value="TRANSPOSASE RV3428C-RELATED"/>
    <property type="match status" value="1"/>
</dbReference>
<dbReference type="PATRIC" id="fig|718255.3.peg.3570"/>
<protein>
    <submittedName>
        <fullName evidence="2">Transposase and inactivated derivatives</fullName>
    </submittedName>
</protein>
<feature type="domain" description="Integrase catalytic" evidence="1">
    <location>
        <begin position="173"/>
        <end position="355"/>
    </location>
</feature>